<dbReference type="InterPro" id="IPR005225">
    <property type="entry name" value="Small_GTP-bd"/>
</dbReference>
<dbReference type="GO" id="GO:0007165">
    <property type="term" value="P:signal transduction"/>
    <property type="evidence" value="ECO:0007669"/>
    <property type="project" value="InterPro"/>
</dbReference>
<name>A0A9P5YR49_9AGAR</name>
<dbReference type="CDD" id="cd00876">
    <property type="entry name" value="Ras"/>
    <property type="match status" value="1"/>
</dbReference>
<dbReference type="InterPro" id="IPR001806">
    <property type="entry name" value="Small_GTPase"/>
</dbReference>
<protein>
    <submittedName>
        <fullName evidence="4">Ras-like protein 1</fullName>
    </submittedName>
</protein>
<evidence type="ECO:0000256" key="3">
    <source>
        <dbReference type="ARBA" id="ARBA00023134"/>
    </source>
</evidence>
<dbReference type="PRINTS" id="PR00449">
    <property type="entry name" value="RASTRNSFRMNG"/>
</dbReference>
<dbReference type="EMBL" id="MU155383">
    <property type="protein sequence ID" value="KAF9474348.1"/>
    <property type="molecule type" value="Genomic_DNA"/>
</dbReference>
<evidence type="ECO:0000313" key="4">
    <source>
        <dbReference type="EMBL" id="KAF9474348.1"/>
    </source>
</evidence>
<gene>
    <name evidence="4" type="ORF">BDN70DRAFT_997097</name>
</gene>
<evidence type="ECO:0000313" key="5">
    <source>
        <dbReference type="Proteomes" id="UP000807469"/>
    </source>
</evidence>
<dbReference type="NCBIfam" id="TIGR00231">
    <property type="entry name" value="small_GTP"/>
    <property type="match status" value="1"/>
</dbReference>
<dbReference type="Pfam" id="PF00071">
    <property type="entry name" value="Ras"/>
    <property type="match status" value="1"/>
</dbReference>
<dbReference type="GO" id="GO:0005525">
    <property type="term" value="F:GTP binding"/>
    <property type="evidence" value="ECO:0007669"/>
    <property type="project" value="UniProtKB-KW"/>
</dbReference>
<dbReference type="GO" id="GO:0003924">
    <property type="term" value="F:GTPase activity"/>
    <property type="evidence" value="ECO:0007669"/>
    <property type="project" value="InterPro"/>
</dbReference>
<dbReference type="SMART" id="SM00175">
    <property type="entry name" value="RAB"/>
    <property type="match status" value="1"/>
</dbReference>
<dbReference type="FunFam" id="3.40.50.300:FF:001423">
    <property type="entry name" value="Ras family GTPase"/>
    <property type="match status" value="1"/>
</dbReference>
<dbReference type="PROSITE" id="PS51420">
    <property type="entry name" value="RHO"/>
    <property type="match status" value="1"/>
</dbReference>
<keyword evidence="3" id="KW-0342">GTP-binding</keyword>
<accession>A0A9P5YR49</accession>
<comment type="subcellular location">
    <subcellularLocation>
        <location evidence="1">Cell membrane</location>
        <topology evidence="1">Lipid-anchor</topology>
        <orientation evidence="1">Cytoplasmic side</orientation>
    </subcellularLocation>
</comment>
<dbReference type="PANTHER" id="PTHR24070">
    <property type="entry name" value="RAS, DI-RAS, AND RHEB FAMILY MEMBERS OF SMALL GTPASE SUPERFAMILY"/>
    <property type="match status" value="1"/>
</dbReference>
<dbReference type="Proteomes" id="UP000807469">
    <property type="component" value="Unassembled WGS sequence"/>
</dbReference>
<dbReference type="Gene3D" id="3.40.50.300">
    <property type="entry name" value="P-loop containing nucleotide triphosphate hydrolases"/>
    <property type="match status" value="1"/>
</dbReference>
<dbReference type="SMART" id="SM00173">
    <property type="entry name" value="RAS"/>
    <property type="match status" value="1"/>
</dbReference>
<organism evidence="4 5">
    <name type="scientific">Pholiota conissans</name>
    <dbReference type="NCBI Taxonomy" id="109636"/>
    <lineage>
        <taxon>Eukaryota</taxon>
        <taxon>Fungi</taxon>
        <taxon>Dikarya</taxon>
        <taxon>Basidiomycota</taxon>
        <taxon>Agaricomycotina</taxon>
        <taxon>Agaricomycetes</taxon>
        <taxon>Agaricomycetidae</taxon>
        <taxon>Agaricales</taxon>
        <taxon>Agaricineae</taxon>
        <taxon>Strophariaceae</taxon>
        <taxon>Pholiota</taxon>
    </lineage>
</organism>
<dbReference type="GO" id="GO:0005886">
    <property type="term" value="C:plasma membrane"/>
    <property type="evidence" value="ECO:0007669"/>
    <property type="project" value="UniProtKB-SubCell"/>
</dbReference>
<dbReference type="PROSITE" id="PS51421">
    <property type="entry name" value="RAS"/>
    <property type="match status" value="1"/>
</dbReference>
<dbReference type="InterPro" id="IPR020849">
    <property type="entry name" value="Small_GTPase_Ras-type"/>
</dbReference>
<evidence type="ECO:0000256" key="2">
    <source>
        <dbReference type="ARBA" id="ARBA00022741"/>
    </source>
</evidence>
<sequence length="186" mass="21251">MAAKAQFVREYKLLAVGEPSIGKSSLIVQFTRNYFPVTYDPTIEDSYRKECVIDKEIAIIEVLDTACQNDYYSPMIKHYLDNAEGVLLVYSIISRNSFLLMDTYHEQIVERKGQSFPMIIVGTKCDLEQKRQVSVSEARDVAARFGCNFIETSAKNGINVDEPFFAVAREIMRQNKVQAQYYFALG</sequence>
<keyword evidence="5" id="KW-1185">Reference proteome</keyword>
<dbReference type="SUPFAM" id="SSF52540">
    <property type="entry name" value="P-loop containing nucleoside triphosphate hydrolases"/>
    <property type="match status" value="1"/>
</dbReference>
<proteinExistence type="predicted"/>
<evidence type="ECO:0000256" key="1">
    <source>
        <dbReference type="ARBA" id="ARBA00004342"/>
    </source>
</evidence>
<dbReference type="AlphaFoldDB" id="A0A9P5YR49"/>
<dbReference type="PROSITE" id="PS51419">
    <property type="entry name" value="RAB"/>
    <property type="match status" value="1"/>
</dbReference>
<reference evidence="4" key="1">
    <citation type="submission" date="2020-11" db="EMBL/GenBank/DDBJ databases">
        <authorList>
            <consortium name="DOE Joint Genome Institute"/>
            <person name="Ahrendt S."/>
            <person name="Riley R."/>
            <person name="Andreopoulos W."/>
            <person name="Labutti K."/>
            <person name="Pangilinan J."/>
            <person name="Ruiz-Duenas F.J."/>
            <person name="Barrasa J.M."/>
            <person name="Sanchez-Garcia M."/>
            <person name="Camarero S."/>
            <person name="Miyauchi S."/>
            <person name="Serrano A."/>
            <person name="Linde D."/>
            <person name="Babiker R."/>
            <person name="Drula E."/>
            <person name="Ayuso-Fernandez I."/>
            <person name="Pacheco R."/>
            <person name="Padilla G."/>
            <person name="Ferreira P."/>
            <person name="Barriuso J."/>
            <person name="Kellner H."/>
            <person name="Castanera R."/>
            <person name="Alfaro M."/>
            <person name="Ramirez L."/>
            <person name="Pisabarro A.G."/>
            <person name="Kuo A."/>
            <person name="Tritt A."/>
            <person name="Lipzen A."/>
            <person name="He G."/>
            <person name="Yan M."/>
            <person name="Ng V."/>
            <person name="Cullen D."/>
            <person name="Martin F."/>
            <person name="Rosso M.-N."/>
            <person name="Henrissat B."/>
            <person name="Hibbett D."/>
            <person name="Martinez A.T."/>
            <person name="Grigoriev I.V."/>
        </authorList>
    </citation>
    <scope>NUCLEOTIDE SEQUENCE</scope>
    <source>
        <strain evidence="4">CIRM-BRFM 674</strain>
    </source>
</reference>
<keyword evidence="2" id="KW-0547">Nucleotide-binding</keyword>
<dbReference type="OrthoDB" id="5976022at2759"/>
<dbReference type="SMART" id="SM00174">
    <property type="entry name" value="RHO"/>
    <property type="match status" value="1"/>
</dbReference>
<comment type="caution">
    <text evidence="4">The sequence shown here is derived from an EMBL/GenBank/DDBJ whole genome shotgun (WGS) entry which is preliminary data.</text>
</comment>
<dbReference type="InterPro" id="IPR027417">
    <property type="entry name" value="P-loop_NTPase"/>
</dbReference>